<accession>A0A538U3Z5</accession>
<name>A0A538U3Z5_UNCEI</name>
<dbReference type="InterPro" id="IPR015943">
    <property type="entry name" value="WD40/YVTN_repeat-like_dom_sf"/>
</dbReference>
<dbReference type="PROSITE" id="PS51257">
    <property type="entry name" value="PROKAR_LIPOPROTEIN"/>
    <property type="match status" value="1"/>
</dbReference>
<proteinExistence type="predicted"/>
<dbReference type="AlphaFoldDB" id="A0A538U3Z5"/>
<evidence type="ECO:0000313" key="2">
    <source>
        <dbReference type="EMBL" id="TMQ70608.1"/>
    </source>
</evidence>
<sequence>MRRLLAILTAAALLAGCSRRERANPFDPLNPSTRGRPAGFEALAGDGQVLLHWQAVFGDALSGYQLTRRGPGETVFQPVGGVLGLSVTAFRDVPLANDRDYNYKLYFVFQSGPGSRPAEDTATPGSAVPWLIESGGTDLVQGTPDDRHVVARRGGFTSTADVAVSTRDGAVWVADEGAGRVAIYRPQDGVTTTISRLSHPRAVAVDAFDGSGWVCDLGQNLVLHYRANGDAASLPIAPLVDPVDVAVDPQDGSVWVCELGADRVGRYESTSAVWKRTVSQPARVAVDSTTREGWATSYGTGTITHLSFAGDLIGRLTGFRTPLGVAVDARRGRIWIADPGAGQVIALRRDESEEFRVTGLTDAGELAVDARTGDAWVVLAASGQLVRVSPDGAIRRMGGLRNPIAVAVDAGGR</sequence>
<evidence type="ECO:0000256" key="1">
    <source>
        <dbReference type="SAM" id="SignalP"/>
    </source>
</evidence>
<dbReference type="Pfam" id="PF24684">
    <property type="entry name" value="Vgb_lyase"/>
    <property type="match status" value="1"/>
</dbReference>
<comment type="caution">
    <text evidence="2">The sequence shown here is derived from an EMBL/GenBank/DDBJ whole genome shotgun (WGS) entry which is preliminary data.</text>
</comment>
<dbReference type="Gene3D" id="2.120.10.30">
    <property type="entry name" value="TolB, C-terminal domain"/>
    <property type="match status" value="1"/>
</dbReference>
<dbReference type="InterPro" id="IPR050952">
    <property type="entry name" value="TRIM-NHL_E3_ligases"/>
</dbReference>
<evidence type="ECO:0000313" key="3">
    <source>
        <dbReference type="Proteomes" id="UP000319771"/>
    </source>
</evidence>
<feature type="signal peptide" evidence="1">
    <location>
        <begin position="1"/>
        <end position="23"/>
    </location>
</feature>
<reference evidence="2 3" key="1">
    <citation type="journal article" date="2019" name="Nat. Microbiol.">
        <title>Mediterranean grassland soil C-N compound turnover is dependent on rainfall and depth, and is mediated by genomically divergent microorganisms.</title>
        <authorList>
            <person name="Diamond S."/>
            <person name="Andeer P.F."/>
            <person name="Li Z."/>
            <person name="Crits-Christoph A."/>
            <person name="Burstein D."/>
            <person name="Anantharaman K."/>
            <person name="Lane K.R."/>
            <person name="Thomas B.C."/>
            <person name="Pan C."/>
            <person name="Northen T.R."/>
            <person name="Banfield J.F."/>
        </authorList>
    </citation>
    <scope>NUCLEOTIDE SEQUENCE [LARGE SCALE GENOMIC DNA]</scope>
    <source>
        <strain evidence="2">WS_11</strain>
    </source>
</reference>
<organism evidence="2 3">
    <name type="scientific">Eiseniibacteriota bacterium</name>
    <dbReference type="NCBI Taxonomy" id="2212470"/>
    <lineage>
        <taxon>Bacteria</taxon>
        <taxon>Candidatus Eiseniibacteriota</taxon>
    </lineage>
</organism>
<dbReference type="Gene3D" id="2.130.10.10">
    <property type="entry name" value="YVTN repeat-like/Quinoprotein amine dehydrogenase"/>
    <property type="match status" value="1"/>
</dbReference>
<keyword evidence="1" id="KW-0732">Signal</keyword>
<dbReference type="PANTHER" id="PTHR24104:SF25">
    <property type="entry name" value="PROTEIN LIN-41"/>
    <property type="match status" value="1"/>
</dbReference>
<gene>
    <name evidence="2" type="ORF">E6K81_12185</name>
</gene>
<dbReference type="InterPro" id="IPR013783">
    <property type="entry name" value="Ig-like_fold"/>
</dbReference>
<protein>
    <recommendedName>
        <fullName evidence="4">Fibronectin type-III domain-containing protein</fullName>
    </recommendedName>
</protein>
<dbReference type="GO" id="GO:0008270">
    <property type="term" value="F:zinc ion binding"/>
    <property type="evidence" value="ECO:0007669"/>
    <property type="project" value="UniProtKB-KW"/>
</dbReference>
<dbReference type="Proteomes" id="UP000319771">
    <property type="component" value="Unassembled WGS sequence"/>
</dbReference>
<evidence type="ECO:0008006" key="4">
    <source>
        <dbReference type="Google" id="ProtNLM"/>
    </source>
</evidence>
<dbReference type="SUPFAM" id="SSF63825">
    <property type="entry name" value="YWTD domain"/>
    <property type="match status" value="1"/>
</dbReference>
<dbReference type="EMBL" id="VBPB01000214">
    <property type="protein sequence ID" value="TMQ70608.1"/>
    <property type="molecule type" value="Genomic_DNA"/>
</dbReference>
<dbReference type="InterPro" id="IPR011042">
    <property type="entry name" value="6-blade_b-propeller_TolB-like"/>
</dbReference>
<feature type="chain" id="PRO_5022092704" description="Fibronectin type-III domain-containing protein" evidence="1">
    <location>
        <begin position="24"/>
        <end position="413"/>
    </location>
</feature>
<dbReference type="PANTHER" id="PTHR24104">
    <property type="entry name" value="E3 UBIQUITIN-PROTEIN LIGASE NHLRC1-RELATED"/>
    <property type="match status" value="1"/>
</dbReference>
<dbReference type="Gene3D" id="2.60.40.10">
    <property type="entry name" value="Immunoglobulins"/>
    <property type="match status" value="1"/>
</dbReference>